<accession>A0A7Y9T4M4</accession>
<dbReference type="GO" id="GO:1901135">
    <property type="term" value="P:carbohydrate derivative metabolic process"/>
    <property type="evidence" value="ECO:0007669"/>
    <property type="project" value="InterPro"/>
</dbReference>
<dbReference type="Pfam" id="PF13580">
    <property type="entry name" value="SIS_2"/>
    <property type="match status" value="1"/>
</dbReference>
<dbReference type="AlphaFoldDB" id="A0A7Y9T4M4"/>
<proteinExistence type="predicted"/>
<keyword evidence="2" id="KW-0413">Isomerase</keyword>
<evidence type="ECO:0000313" key="3">
    <source>
        <dbReference type="Proteomes" id="UP000534186"/>
    </source>
</evidence>
<dbReference type="EMBL" id="JACCCV010000002">
    <property type="protein sequence ID" value="NYF53636.1"/>
    <property type="molecule type" value="Genomic_DNA"/>
</dbReference>
<dbReference type="PANTHER" id="PTHR30390">
    <property type="entry name" value="SEDOHEPTULOSE 7-PHOSPHATE ISOMERASE / DNAA INITIATOR-ASSOCIATING FACTOR FOR REPLICATION INITIATION"/>
    <property type="match status" value="1"/>
</dbReference>
<reference evidence="2 3" key="1">
    <citation type="submission" date="2020-07" db="EMBL/GenBank/DDBJ databases">
        <title>Genomic Encyclopedia of Type Strains, Phase IV (KMG-V): Genome sequencing to study the core and pangenomes of soil and plant-associated prokaryotes.</title>
        <authorList>
            <person name="Whitman W."/>
        </authorList>
    </citation>
    <scope>NUCLEOTIDE SEQUENCE [LARGE SCALE GENOMIC DNA]</scope>
    <source>
        <strain evidence="2 3">M8UP30</strain>
    </source>
</reference>
<evidence type="ECO:0000259" key="1">
    <source>
        <dbReference type="PROSITE" id="PS51464"/>
    </source>
</evidence>
<dbReference type="GO" id="GO:0097367">
    <property type="term" value="F:carbohydrate derivative binding"/>
    <property type="evidence" value="ECO:0007669"/>
    <property type="project" value="InterPro"/>
</dbReference>
<dbReference type="CDD" id="cd05006">
    <property type="entry name" value="SIS_GmhA"/>
    <property type="match status" value="1"/>
</dbReference>
<protein>
    <submittedName>
        <fullName evidence="2">D-sedoheptulose 7-phosphate isomerase</fullName>
        <ecNumber evidence="2">5.3.1.28</ecNumber>
    </submittedName>
</protein>
<feature type="domain" description="SIS" evidence="1">
    <location>
        <begin position="40"/>
        <end position="180"/>
    </location>
</feature>
<dbReference type="InterPro" id="IPR035461">
    <property type="entry name" value="GmhA/DiaA"/>
</dbReference>
<dbReference type="InterPro" id="IPR046348">
    <property type="entry name" value="SIS_dom_sf"/>
</dbReference>
<dbReference type="GO" id="GO:0016853">
    <property type="term" value="F:isomerase activity"/>
    <property type="evidence" value="ECO:0007669"/>
    <property type="project" value="UniProtKB-KW"/>
</dbReference>
<dbReference type="InterPro" id="IPR050099">
    <property type="entry name" value="SIS_GmhA/DiaA_subfam"/>
</dbReference>
<dbReference type="Gene3D" id="3.40.50.10490">
    <property type="entry name" value="Glucose-6-phosphate isomerase like protein, domain 1"/>
    <property type="match status" value="2"/>
</dbReference>
<dbReference type="InterPro" id="IPR001347">
    <property type="entry name" value="SIS_dom"/>
</dbReference>
<sequence>MQTAVNLAAHIEERLLLRNEILESFFSQEARALAVACREMSERFLRGGRLLAFGRGPYSTDAQHVSVEFVHPVIVGKRALPALDLSALLRPWLDAILRPEDIVMGFGPPEGDPEVWEALESAEAQGAMTFALPGPCGSYALKAATQDPFIHQELVEVFYHTLWETVHVFLEHRELGQDIGQTEFLYPFLGQKKQETEGIVNDVAASIQMKVHDDTLLRTRLATEQSEQIGATALAVRERLLRGGKLILFGNGGSATDANDWAMDCVLPPIGYHTIPAISLSMEPATITALANDVGVEVIFLRQLLAHAKPPDVAIGISTSGGSRNIVMALEEARKRDLLTVALLGNDGGEIYRRGLVDYPIIVRSDYIPRIQEVQASAYHVLREALEVLSHGQS</sequence>
<comment type="caution">
    <text evidence="2">The sequence shown here is derived from an EMBL/GenBank/DDBJ whole genome shotgun (WGS) entry which is preliminary data.</text>
</comment>
<evidence type="ECO:0000313" key="2">
    <source>
        <dbReference type="EMBL" id="NYF53636.1"/>
    </source>
</evidence>
<dbReference type="EC" id="5.3.1.28" evidence="2"/>
<name>A0A7Y9T4M4_9BACT</name>
<feature type="domain" description="SIS" evidence="1">
    <location>
        <begin position="236"/>
        <end position="394"/>
    </location>
</feature>
<dbReference type="Proteomes" id="UP000534186">
    <property type="component" value="Unassembled WGS sequence"/>
</dbReference>
<dbReference type="PROSITE" id="PS51464">
    <property type="entry name" value="SIS"/>
    <property type="match status" value="2"/>
</dbReference>
<organism evidence="2 3">
    <name type="scientific">Tunturiibacter lichenicola</name>
    <dbReference type="NCBI Taxonomy" id="2051959"/>
    <lineage>
        <taxon>Bacteria</taxon>
        <taxon>Pseudomonadati</taxon>
        <taxon>Acidobacteriota</taxon>
        <taxon>Terriglobia</taxon>
        <taxon>Terriglobales</taxon>
        <taxon>Acidobacteriaceae</taxon>
        <taxon>Tunturiibacter</taxon>
    </lineage>
</organism>
<dbReference type="SUPFAM" id="SSF53697">
    <property type="entry name" value="SIS domain"/>
    <property type="match status" value="2"/>
</dbReference>
<gene>
    <name evidence="2" type="ORF">HDF12_004035</name>
</gene>